<evidence type="ECO:0000313" key="1">
    <source>
        <dbReference type="EMBL" id="KAL3955415.1"/>
    </source>
</evidence>
<name>A0ACC4DJB9_PURLI</name>
<gene>
    <name evidence="1" type="ORF">ACCO45_010978</name>
</gene>
<reference evidence="1" key="1">
    <citation type="submission" date="2024-12" db="EMBL/GenBank/DDBJ databases">
        <title>Comparative genomics and development of molecular markers within Purpureocillium lilacinum and among Purpureocillium species.</title>
        <authorList>
            <person name="Yeh Z.-Y."/>
            <person name="Ni N.-T."/>
            <person name="Lo P.-H."/>
            <person name="Mushyakhwo K."/>
            <person name="Lin C.-F."/>
            <person name="Nai Y.-S."/>
        </authorList>
    </citation>
    <scope>NUCLEOTIDE SEQUENCE</scope>
    <source>
        <strain evidence="1">NCHU-NPUST-175</strain>
    </source>
</reference>
<sequence>MGPSARSAGLRKREESSTKRSLRPVEHGGEGGSIALIIFTLPAKWPSLIELAMQSERTSTKRPPGDSPHNLHSLPTLDSRNEPRPVSPIRPPVALRYFVRYTCRKIGPHRMARGSPQLRSPHPNNHAATCASTSTPPHETSMWKAGIAMEKVDSASPTPQSSRVLEGFWVKPPPQTAPCRPKQVLLFALSRSWSMIGLAVSLTVTECTHADEHECLWHAAHSV</sequence>
<comment type="caution">
    <text evidence="1">The sequence shown here is derived from an EMBL/GenBank/DDBJ whole genome shotgun (WGS) entry which is preliminary data.</text>
</comment>
<dbReference type="Proteomes" id="UP001638806">
    <property type="component" value="Unassembled WGS sequence"/>
</dbReference>
<evidence type="ECO:0000313" key="2">
    <source>
        <dbReference type="Proteomes" id="UP001638806"/>
    </source>
</evidence>
<protein>
    <submittedName>
        <fullName evidence="1">Uncharacterized protein</fullName>
    </submittedName>
</protein>
<proteinExistence type="predicted"/>
<dbReference type="EMBL" id="JBGNUJ010000010">
    <property type="protein sequence ID" value="KAL3955415.1"/>
    <property type="molecule type" value="Genomic_DNA"/>
</dbReference>
<keyword evidence="2" id="KW-1185">Reference proteome</keyword>
<accession>A0ACC4DJB9</accession>
<organism evidence="1 2">
    <name type="scientific">Purpureocillium lilacinum</name>
    <name type="common">Paecilomyces lilacinus</name>
    <dbReference type="NCBI Taxonomy" id="33203"/>
    <lineage>
        <taxon>Eukaryota</taxon>
        <taxon>Fungi</taxon>
        <taxon>Dikarya</taxon>
        <taxon>Ascomycota</taxon>
        <taxon>Pezizomycotina</taxon>
        <taxon>Sordariomycetes</taxon>
        <taxon>Hypocreomycetidae</taxon>
        <taxon>Hypocreales</taxon>
        <taxon>Ophiocordycipitaceae</taxon>
        <taxon>Purpureocillium</taxon>
    </lineage>
</organism>